<evidence type="ECO:0000313" key="1">
    <source>
        <dbReference type="EMBL" id="THF58922.1"/>
    </source>
</evidence>
<accession>A0ABY2QBC8</accession>
<comment type="caution">
    <text evidence="1">The sequence shown here is derived from an EMBL/GenBank/DDBJ whole genome shotgun (WGS) entry which is preliminary data.</text>
</comment>
<organism evidence="1 2">
    <name type="scientific">Ollibium composti</name>
    <dbReference type="NCBI Taxonomy" id="2675109"/>
    <lineage>
        <taxon>Bacteria</taxon>
        <taxon>Pseudomonadati</taxon>
        <taxon>Pseudomonadota</taxon>
        <taxon>Alphaproteobacteria</taxon>
        <taxon>Hyphomicrobiales</taxon>
        <taxon>Phyllobacteriaceae</taxon>
        <taxon>Ollibium</taxon>
    </lineage>
</organism>
<dbReference type="Proteomes" id="UP000306441">
    <property type="component" value="Unassembled WGS sequence"/>
</dbReference>
<evidence type="ECO:0000313" key="2">
    <source>
        <dbReference type="Proteomes" id="UP000306441"/>
    </source>
</evidence>
<keyword evidence="2" id="KW-1185">Reference proteome</keyword>
<reference evidence="1 2" key="1">
    <citation type="submission" date="2019-04" db="EMBL/GenBank/DDBJ databases">
        <title>Mesorhizobium composti sp. nov., isolated from compost.</title>
        <authorList>
            <person name="Lin S.-Y."/>
            <person name="Hameed A."/>
            <person name="Hsieh Y.-T."/>
            <person name="Young C.-C."/>
        </authorList>
    </citation>
    <scope>NUCLEOTIDE SEQUENCE [LARGE SCALE GENOMIC DNA]</scope>
    <source>
        <strain evidence="1 2">CC-YTH430</strain>
    </source>
</reference>
<proteinExistence type="predicted"/>
<name>A0ABY2QBC8_9HYPH</name>
<dbReference type="EMBL" id="SSNY01000002">
    <property type="protein sequence ID" value="THF58922.1"/>
    <property type="molecule type" value="Genomic_DNA"/>
</dbReference>
<gene>
    <name evidence="1" type="ORF">E6C48_04535</name>
</gene>
<sequence length="94" mass="10863">MAKEAVFTMKLEPELRDAFMAAAAAADRPASQIVREFMRDYVQQDREYVEFLRRKVEKARQSIAEGKWSTQEEVGARAATRRAGLRRRIDEATE</sequence>
<dbReference type="RefSeq" id="WP_136354479.1">
    <property type="nucleotide sequence ID" value="NZ_SSNY01000002.1"/>
</dbReference>
<protein>
    <submittedName>
        <fullName evidence="1">Antitoxin of toxin-antitoxin stability system</fullName>
    </submittedName>
</protein>